<feature type="compositionally biased region" description="Low complexity" evidence="1">
    <location>
        <begin position="51"/>
        <end position="60"/>
    </location>
</feature>
<dbReference type="InterPro" id="IPR057187">
    <property type="entry name" value="DUF7865"/>
</dbReference>
<keyword evidence="5" id="KW-1185">Reference proteome</keyword>
<sequence length="503" mass="58103">MKYLLQGQVLIHFLNPIRIMCSVQATQSIIRLVKQIYIVQKSARIQDPFKNTKSSSNKAKAGCDSSSLSAKSPLQHPRRNMVLFDSETVRWLNHVVEKIWPVCMEPIVSQKILLPSIPWFLEKYKPWTVHLYMGRSPPVFTEMRVLHQTTDHDHLVYDMSAILAVKLSKRLGFGMRAKLHLMRMHVEGKVLIGVKFLRHWPFLVLEDGAKVMSVENLNNPYKNQRNFDRRFKLTLNKLYAWKLVDYDRVVMLDSDNLFLQKTDELFKCGQFCAVFINPCIFHTGLFVLEPSMKVFNDMLHELDIGRNNPDGADQGFIGSYFPDLLDQPMFHPPLNGYQACWNIQTSFGISNGCLLLLNLLHKIGLLAFDRFFTICMLHSAITLIYGALIMFYLKEICVFGHGTETTQKLMGSTPHDQLLIQISDSFAGLLLFVIGLLLFMVAFVEDRAFQSFFAKGCVLLHVSMALWRVYFERRLDNLARDWPRQLVGDFVLALSWVFFLIYS</sequence>
<feature type="transmembrane region" description="Helical" evidence="2">
    <location>
        <begin position="482"/>
        <end position="502"/>
    </location>
</feature>
<feature type="transmembrane region" description="Helical" evidence="2">
    <location>
        <begin position="341"/>
        <end position="359"/>
    </location>
</feature>
<evidence type="ECO:0000259" key="3">
    <source>
        <dbReference type="Pfam" id="PF25266"/>
    </source>
</evidence>
<dbReference type="AlphaFoldDB" id="A0A4S4DQF0"/>
<keyword evidence="2" id="KW-0812">Transmembrane</keyword>
<evidence type="ECO:0000256" key="2">
    <source>
        <dbReference type="SAM" id="Phobius"/>
    </source>
</evidence>
<evidence type="ECO:0000313" key="5">
    <source>
        <dbReference type="Proteomes" id="UP000306102"/>
    </source>
</evidence>
<dbReference type="EMBL" id="SDRB02010648">
    <property type="protein sequence ID" value="THG05310.1"/>
    <property type="molecule type" value="Genomic_DNA"/>
</dbReference>
<organism evidence="4 5">
    <name type="scientific">Camellia sinensis var. sinensis</name>
    <name type="common">China tea</name>
    <dbReference type="NCBI Taxonomy" id="542762"/>
    <lineage>
        <taxon>Eukaryota</taxon>
        <taxon>Viridiplantae</taxon>
        <taxon>Streptophyta</taxon>
        <taxon>Embryophyta</taxon>
        <taxon>Tracheophyta</taxon>
        <taxon>Spermatophyta</taxon>
        <taxon>Magnoliopsida</taxon>
        <taxon>eudicotyledons</taxon>
        <taxon>Gunneridae</taxon>
        <taxon>Pentapetalae</taxon>
        <taxon>asterids</taxon>
        <taxon>Ericales</taxon>
        <taxon>Theaceae</taxon>
        <taxon>Camellia</taxon>
    </lineage>
</organism>
<gene>
    <name evidence="4" type="ORF">TEA_015996</name>
</gene>
<feature type="transmembrane region" description="Helical" evidence="2">
    <location>
        <begin position="452"/>
        <end position="470"/>
    </location>
</feature>
<feature type="region of interest" description="Disordered" evidence="1">
    <location>
        <begin position="49"/>
        <end position="73"/>
    </location>
</feature>
<feature type="domain" description="DUF7865" evidence="3">
    <location>
        <begin position="369"/>
        <end position="497"/>
    </location>
</feature>
<accession>A0A4S4DQF0</accession>
<dbReference type="CDD" id="cd21669">
    <property type="entry name" value="SMP_SF"/>
    <property type="match status" value="1"/>
</dbReference>
<protein>
    <recommendedName>
        <fullName evidence="3">DUF7865 domain-containing protein</fullName>
    </recommendedName>
</protein>
<name>A0A4S4DQF0_CAMSN</name>
<dbReference type="STRING" id="542762.A0A4S4DQF0"/>
<comment type="caution">
    <text evidence="4">The sequence shown here is derived from an EMBL/GenBank/DDBJ whole genome shotgun (WGS) entry which is preliminary data.</text>
</comment>
<evidence type="ECO:0000256" key="1">
    <source>
        <dbReference type="SAM" id="MobiDB-lite"/>
    </source>
</evidence>
<reference evidence="4 5" key="1">
    <citation type="journal article" date="2018" name="Proc. Natl. Acad. Sci. U.S.A.">
        <title>Draft genome sequence of Camellia sinensis var. sinensis provides insights into the evolution of the tea genome and tea quality.</title>
        <authorList>
            <person name="Wei C."/>
            <person name="Yang H."/>
            <person name="Wang S."/>
            <person name="Zhao J."/>
            <person name="Liu C."/>
            <person name="Gao L."/>
            <person name="Xia E."/>
            <person name="Lu Y."/>
            <person name="Tai Y."/>
            <person name="She G."/>
            <person name="Sun J."/>
            <person name="Cao H."/>
            <person name="Tong W."/>
            <person name="Gao Q."/>
            <person name="Li Y."/>
            <person name="Deng W."/>
            <person name="Jiang X."/>
            <person name="Wang W."/>
            <person name="Chen Q."/>
            <person name="Zhang S."/>
            <person name="Li H."/>
            <person name="Wu J."/>
            <person name="Wang P."/>
            <person name="Li P."/>
            <person name="Shi C."/>
            <person name="Zheng F."/>
            <person name="Jian J."/>
            <person name="Huang B."/>
            <person name="Shan D."/>
            <person name="Shi M."/>
            <person name="Fang C."/>
            <person name="Yue Y."/>
            <person name="Li F."/>
            <person name="Li D."/>
            <person name="Wei S."/>
            <person name="Han B."/>
            <person name="Jiang C."/>
            <person name="Yin Y."/>
            <person name="Xia T."/>
            <person name="Zhang Z."/>
            <person name="Bennetzen J.L."/>
            <person name="Zhao S."/>
            <person name="Wan X."/>
        </authorList>
    </citation>
    <scope>NUCLEOTIDE SEQUENCE [LARGE SCALE GENOMIC DNA]</scope>
    <source>
        <strain evidence="5">cv. Shuchazao</strain>
        <tissue evidence="4">Leaf</tissue>
    </source>
</reference>
<feature type="transmembrane region" description="Helical" evidence="2">
    <location>
        <begin position="371"/>
        <end position="393"/>
    </location>
</feature>
<keyword evidence="2" id="KW-0472">Membrane</keyword>
<feature type="transmembrane region" description="Helical" evidence="2">
    <location>
        <begin position="426"/>
        <end position="445"/>
    </location>
</feature>
<dbReference type="PANTHER" id="PTHR34274:SF12">
    <property type="entry name" value="PROTEIN, PUTATIVE-RELATED"/>
    <property type="match status" value="1"/>
</dbReference>
<evidence type="ECO:0000313" key="4">
    <source>
        <dbReference type="EMBL" id="THG05310.1"/>
    </source>
</evidence>
<dbReference type="SUPFAM" id="SSF53448">
    <property type="entry name" value="Nucleotide-diphospho-sugar transferases"/>
    <property type="match status" value="1"/>
</dbReference>
<proteinExistence type="predicted"/>
<dbReference type="Pfam" id="PF25266">
    <property type="entry name" value="DUF7865"/>
    <property type="match status" value="1"/>
</dbReference>
<dbReference type="InterPro" id="IPR029044">
    <property type="entry name" value="Nucleotide-diphossugar_trans"/>
</dbReference>
<keyword evidence="2" id="KW-1133">Transmembrane helix</keyword>
<dbReference type="Proteomes" id="UP000306102">
    <property type="component" value="Unassembled WGS sequence"/>
</dbReference>
<dbReference type="PANTHER" id="PTHR34274">
    <property type="entry name" value="TRANSMEMBRANE PROTEIN"/>
    <property type="match status" value="1"/>
</dbReference>
<dbReference type="Gene3D" id="3.90.550.10">
    <property type="entry name" value="Spore Coat Polysaccharide Biosynthesis Protein SpsA, Chain A"/>
    <property type="match status" value="1"/>
</dbReference>